<dbReference type="AlphaFoldDB" id="A0A0A9H008"/>
<protein>
    <submittedName>
        <fullName evidence="1">Uncharacterized protein</fullName>
    </submittedName>
</protein>
<reference evidence="1" key="1">
    <citation type="submission" date="2014-09" db="EMBL/GenBank/DDBJ databases">
        <authorList>
            <person name="Magalhaes I.L.F."/>
            <person name="Oliveira U."/>
            <person name="Santos F.R."/>
            <person name="Vidigal T.H.D.A."/>
            <person name="Brescovit A.D."/>
            <person name="Santos A.J."/>
        </authorList>
    </citation>
    <scope>NUCLEOTIDE SEQUENCE</scope>
    <source>
        <tissue evidence="1">Shoot tissue taken approximately 20 cm above the soil surface</tissue>
    </source>
</reference>
<accession>A0A0A9H008</accession>
<proteinExistence type="predicted"/>
<name>A0A0A9H008_ARUDO</name>
<organism evidence="1">
    <name type="scientific">Arundo donax</name>
    <name type="common">Giant reed</name>
    <name type="synonym">Donax arundinaceus</name>
    <dbReference type="NCBI Taxonomy" id="35708"/>
    <lineage>
        <taxon>Eukaryota</taxon>
        <taxon>Viridiplantae</taxon>
        <taxon>Streptophyta</taxon>
        <taxon>Embryophyta</taxon>
        <taxon>Tracheophyta</taxon>
        <taxon>Spermatophyta</taxon>
        <taxon>Magnoliopsida</taxon>
        <taxon>Liliopsida</taxon>
        <taxon>Poales</taxon>
        <taxon>Poaceae</taxon>
        <taxon>PACMAD clade</taxon>
        <taxon>Arundinoideae</taxon>
        <taxon>Arundineae</taxon>
        <taxon>Arundo</taxon>
    </lineage>
</organism>
<dbReference type="EMBL" id="GBRH01167804">
    <property type="protein sequence ID" value="JAE30092.1"/>
    <property type="molecule type" value="Transcribed_RNA"/>
</dbReference>
<reference evidence="1" key="2">
    <citation type="journal article" date="2015" name="Data Brief">
        <title>Shoot transcriptome of the giant reed, Arundo donax.</title>
        <authorList>
            <person name="Barrero R.A."/>
            <person name="Guerrero F.D."/>
            <person name="Moolhuijzen P."/>
            <person name="Goolsby J.A."/>
            <person name="Tidwell J."/>
            <person name="Bellgard S.E."/>
            <person name="Bellgard M.I."/>
        </authorList>
    </citation>
    <scope>NUCLEOTIDE SEQUENCE</scope>
    <source>
        <tissue evidence="1">Shoot tissue taken approximately 20 cm above the soil surface</tissue>
    </source>
</reference>
<evidence type="ECO:0000313" key="1">
    <source>
        <dbReference type="EMBL" id="JAE30092.1"/>
    </source>
</evidence>
<sequence length="23" mass="2644">MYASIIFALHGRVLRLCLRVQPS</sequence>